<gene>
    <name evidence="2" type="ORF">FIBSPDRAFT_883111</name>
</gene>
<accession>A0A166UKD4</accession>
<protein>
    <submittedName>
        <fullName evidence="2">Uncharacterized protein</fullName>
    </submittedName>
</protein>
<name>A0A166UKD4_9AGAM</name>
<sequence length="157" mass="17251">MDTGTLLWPKLVVDAEPRFHKVRRCPALVGNKAAAVQGAVPTTERQLQKVSEVSRRLERVERPTRVITEPLHTTLKGAHTIGTFQIVPSSYYLRVVEQRHEHGRDPGHGGGLYQQHGLGSRRRLMTPVYVTAPTGGRDTASNSALTGLPADLNNSTK</sequence>
<dbReference type="EMBL" id="KV417488">
    <property type="protein sequence ID" value="KZP31777.1"/>
    <property type="molecule type" value="Genomic_DNA"/>
</dbReference>
<reference evidence="2 3" key="1">
    <citation type="journal article" date="2016" name="Mol. Biol. Evol.">
        <title>Comparative Genomics of Early-Diverging Mushroom-Forming Fungi Provides Insights into the Origins of Lignocellulose Decay Capabilities.</title>
        <authorList>
            <person name="Nagy L.G."/>
            <person name="Riley R."/>
            <person name="Tritt A."/>
            <person name="Adam C."/>
            <person name="Daum C."/>
            <person name="Floudas D."/>
            <person name="Sun H."/>
            <person name="Yadav J.S."/>
            <person name="Pangilinan J."/>
            <person name="Larsson K.H."/>
            <person name="Matsuura K."/>
            <person name="Barry K."/>
            <person name="Labutti K."/>
            <person name="Kuo R."/>
            <person name="Ohm R.A."/>
            <person name="Bhattacharya S.S."/>
            <person name="Shirouzu T."/>
            <person name="Yoshinaga Y."/>
            <person name="Martin F.M."/>
            <person name="Grigoriev I.V."/>
            <person name="Hibbett D.S."/>
        </authorList>
    </citation>
    <scope>NUCLEOTIDE SEQUENCE [LARGE SCALE GENOMIC DNA]</scope>
    <source>
        <strain evidence="2 3">CBS 109695</strain>
    </source>
</reference>
<evidence type="ECO:0000313" key="3">
    <source>
        <dbReference type="Proteomes" id="UP000076532"/>
    </source>
</evidence>
<evidence type="ECO:0000256" key="1">
    <source>
        <dbReference type="SAM" id="MobiDB-lite"/>
    </source>
</evidence>
<dbReference type="Proteomes" id="UP000076532">
    <property type="component" value="Unassembled WGS sequence"/>
</dbReference>
<proteinExistence type="predicted"/>
<organism evidence="2 3">
    <name type="scientific">Athelia psychrophila</name>
    <dbReference type="NCBI Taxonomy" id="1759441"/>
    <lineage>
        <taxon>Eukaryota</taxon>
        <taxon>Fungi</taxon>
        <taxon>Dikarya</taxon>
        <taxon>Basidiomycota</taxon>
        <taxon>Agaricomycotina</taxon>
        <taxon>Agaricomycetes</taxon>
        <taxon>Agaricomycetidae</taxon>
        <taxon>Atheliales</taxon>
        <taxon>Atheliaceae</taxon>
        <taxon>Athelia</taxon>
    </lineage>
</organism>
<dbReference type="AlphaFoldDB" id="A0A166UKD4"/>
<evidence type="ECO:0000313" key="2">
    <source>
        <dbReference type="EMBL" id="KZP31777.1"/>
    </source>
</evidence>
<keyword evidence="3" id="KW-1185">Reference proteome</keyword>
<feature type="region of interest" description="Disordered" evidence="1">
    <location>
        <begin position="133"/>
        <end position="157"/>
    </location>
</feature>